<dbReference type="PANTHER" id="PTHR37692:SF1">
    <property type="entry name" value="DUF420 DOMAIN-CONTAINING PROTEIN"/>
    <property type="match status" value="1"/>
</dbReference>
<dbReference type="PANTHER" id="PTHR37692">
    <property type="entry name" value="HYPOTHETICAL MEMBRANE SPANNING PROTEIN"/>
    <property type="match status" value="1"/>
</dbReference>
<evidence type="ECO:0000313" key="3">
    <source>
        <dbReference type="Proteomes" id="UP000006054"/>
    </source>
</evidence>
<name>I4AHR8_BERLS</name>
<feature type="transmembrane region" description="Helical" evidence="1">
    <location>
        <begin position="159"/>
        <end position="181"/>
    </location>
</feature>
<dbReference type="InterPro" id="IPR007352">
    <property type="entry name" value="DUF420"/>
</dbReference>
<keyword evidence="1" id="KW-0472">Membrane</keyword>
<dbReference type="KEGG" id="fli:Fleli_1058"/>
<keyword evidence="3" id="KW-1185">Reference proteome</keyword>
<dbReference type="STRING" id="880071.Fleli_1058"/>
<evidence type="ECO:0000256" key="1">
    <source>
        <dbReference type="SAM" id="Phobius"/>
    </source>
</evidence>
<keyword evidence="1" id="KW-1133">Transmembrane helix</keyword>
<gene>
    <name evidence="2" type="ordered locus">Fleli_1058</name>
</gene>
<protein>
    <submittedName>
        <fullName evidence="2">Putative membrane protein</fullName>
    </submittedName>
</protein>
<feature type="transmembrane region" description="Helical" evidence="1">
    <location>
        <begin position="118"/>
        <end position="147"/>
    </location>
</feature>
<dbReference type="eggNOG" id="COG2322">
    <property type="taxonomic scope" value="Bacteria"/>
</dbReference>
<dbReference type="HOGENOM" id="CLU_104065_0_0_10"/>
<dbReference type="EMBL" id="CP003345">
    <property type="protein sequence ID" value="AFM03503.1"/>
    <property type="molecule type" value="Genomic_DNA"/>
</dbReference>
<feature type="transmembrane region" description="Helical" evidence="1">
    <location>
        <begin position="87"/>
        <end position="106"/>
    </location>
</feature>
<accession>I4AHR8</accession>
<organism evidence="2 3">
    <name type="scientific">Bernardetia litoralis (strain ATCC 23117 / DSM 6794 / NBRC 15988 / NCIMB 1366 / Fx l1 / Sio-4)</name>
    <name type="common">Flexibacter litoralis</name>
    <dbReference type="NCBI Taxonomy" id="880071"/>
    <lineage>
        <taxon>Bacteria</taxon>
        <taxon>Pseudomonadati</taxon>
        <taxon>Bacteroidota</taxon>
        <taxon>Cytophagia</taxon>
        <taxon>Cytophagales</taxon>
        <taxon>Bernardetiaceae</taxon>
        <taxon>Bernardetia</taxon>
    </lineage>
</organism>
<sequence>MNTTIPSNTQPTTNPTMKWTIGILSVVVPLLVAILLSLNNESKIDFGFNTRILPHINAVFNSITSLCLIAGFFAIKNKNIKLHRGLMMTAFTLSSLFLISYVIYHASVPSTKFGQEGLIYGIYLFILISHILLSIVVVPLVLWAIYFAWTGRIESHKKIVKWTFPIWTYVAITGVIVYFMISPYYQPL</sequence>
<feature type="transmembrane region" description="Helical" evidence="1">
    <location>
        <begin position="21"/>
        <end position="38"/>
    </location>
</feature>
<keyword evidence="1" id="KW-0812">Transmembrane</keyword>
<dbReference type="PATRIC" id="fig|880071.3.peg.1035"/>
<dbReference type="Pfam" id="PF04238">
    <property type="entry name" value="DUF420"/>
    <property type="match status" value="1"/>
</dbReference>
<dbReference type="Proteomes" id="UP000006054">
    <property type="component" value="Chromosome"/>
</dbReference>
<dbReference type="AlphaFoldDB" id="I4AHR8"/>
<feature type="transmembrane region" description="Helical" evidence="1">
    <location>
        <begin position="58"/>
        <end position="75"/>
    </location>
</feature>
<evidence type="ECO:0000313" key="2">
    <source>
        <dbReference type="EMBL" id="AFM03503.1"/>
    </source>
</evidence>
<reference evidence="3" key="1">
    <citation type="submission" date="2012-06" db="EMBL/GenBank/DDBJ databases">
        <title>The complete genome of Flexibacter litoralis DSM 6794.</title>
        <authorList>
            <person name="Lucas S."/>
            <person name="Copeland A."/>
            <person name="Lapidus A."/>
            <person name="Glavina del Rio T."/>
            <person name="Dalin E."/>
            <person name="Tice H."/>
            <person name="Bruce D."/>
            <person name="Goodwin L."/>
            <person name="Pitluck S."/>
            <person name="Peters L."/>
            <person name="Ovchinnikova G."/>
            <person name="Lu M."/>
            <person name="Kyrpides N."/>
            <person name="Mavromatis K."/>
            <person name="Ivanova N."/>
            <person name="Brettin T."/>
            <person name="Detter J.C."/>
            <person name="Han C."/>
            <person name="Larimer F."/>
            <person name="Land M."/>
            <person name="Hauser L."/>
            <person name="Markowitz V."/>
            <person name="Cheng J.-F."/>
            <person name="Hugenholtz P."/>
            <person name="Woyke T."/>
            <person name="Wu D."/>
            <person name="Spring S."/>
            <person name="Lang E."/>
            <person name="Kopitz M."/>
            <person name="Brambilla E."/>
            <person name="Klenk H.-P."/>
            <person name="Eisen J.A."/>
        </authorList>
    </citation>
    <scope>NUCLEOTIDE SEQUENCE [LARGE SCALE GENOMIC DNA]</scope>
    <source>
        <strain evidence="3">ATCC 23117 / DSM 6794 / NBRC 15988 / NCIMB 1366 / Sio-4</strain>
    </source>
</reference>
<dbReference type="RefSeq" id="WP_014796961.1">
    <property type="nucleotide sequence ID" value="NC_018018.1"/>
</dbReference>
<proteinExistence type="predicted"/>